<protein>
    <submittedName>
        <fullName evidence="2">PFU (PLAA family ubiquitin binding) domain-containing protein</fullName>
    </submittedName>
    <submittedName>
        <fullName evidence="3">PFU_(PLAA family ubiquitin binding) domain-containing protein</fullName>
    </submittedName>
</protein>
<sequence>MKTIKPHTQDVKALFYCERLNKLVTASKDGWLMLTDIETCESDVILKGEPIVCCIESSQGIITASVDGIIMCFGFDDSVEQLKIKCKARPSAMYSTANMLFIGDWDGNLYQFSFISKETREYQFGSFTFENRTVPNGIYAINLFNNQVLVGLSSGHLAVGAKGDFKLVKTHEKAIRGIVLIKDGYVTVGNDGKVINNNGLQLQSVFNDLEYIFCCTVVNNSLVYAGTNILAEIVDLTSNQLTHVIPLESDCWCVNSHQNKLFFGLENGSVTIIDLAEFKIPELNLPISSQKFSGNPNNHLPLDLIKEKFSFGSLTEFETFAENNFKTFGKKNPFSICYLNNELKAVVQTQNQTVVIGSVDAKPLNVTKVTALDGKEWDLVYNVQADIASGQPLKLYMNIGEDAYVVAKRFLCDSGLQLNDQSDQIEQVSQIRDFVESNAPKILLLKQFYPDNILIQKFNKVVLKEEQIVDQRSDDDKDLLDIDLTNHCFIQPNSTKIEIAQKALTHLVPYFNDLELEDVIQLLDCTVQQIEQFRILPEHLGAFLCVYSYKIQSEAPKKIDIMFHKYLVQLFATSESKPVAVYALRILAHICDHSTYQFVKENLNPFLLKLGENEGVDLETLVVRLSKYKLSGLFGNSNAMRELVKQLVGGK</sequence>
<reference evidence="3 4" key="2">
    <citation type="submission" date="2024-07" db="EMBL/GenBank/DDBJ databases">
        <authorList>
            <person name="Akdeniz Z."/>
        </authorList>
    </citation>
    <scope>NUCLEOTIDE SEQUENCE [LARGE SCALE GENOMIC DNA]</scope>
</reference>
<reference evidence="2" key="1">
    <citation type="submission" date="2023-06" db="EMBL/GenBank/DDBJ databases">
        <authorList>
            <person name="Kurt Z."/>
        </authorList>
    </citation>
    <scope>NUCLEOTIDE SEQUENCE</scope>
</reference>
<evidence type="ECO:0000313" key="4">
    <source>
        <dbReference type="Proteomes" id="UP001642409"/>
    </source>
</evidence>
<dbReference type="EMBL" id="CATOUU010000880">
    <property type="protein sequence ID" value="CAI9956869.1"/>
    <property type="molecule type" value="Genomic_DNA"/>
</dbReference>
<gene>
    <name evidence="3" type="ORF">HINF_LOCUS30684</name>
    <name evidence="2" type="ORF">HINF_LOCUS44514</name>
</gene>
<dbReference type="Proteomes" id="UP001642409">
    <property type="component" value="Unassembled WGS sequence"/>
</dbReference>
<dbReference type="Pfam" id="PF09070">
    <property type="entry name" value="PFU"/>
    <property type="match status" value="1"/>
</dbReference>
<organism evidence="2">
    <name type="scientific">Hexamita inflata</name>
    <dbReference type="NCBI Taxonomy" id="28002"/>
    <lineage>
        <taxon>Eukaryota</taxon>
        <taxon>Metamonada</taxon>
        <taxon>Diplomonadida</taxon>
        <taxon>Hexamitidae</taxon>
        <taxon>Hexamitinae</taxon>
        <taxon>Hexamita</taxon>
    </lineage>
</organism>
<evidence type="ECO:0000259" key="1">
    <source>
        <dbReference type="PROSITE" id="PS51394"/>
    </source>
</evidence>
<dbReference type="InterPro" id="IPR036322">
    <property type="entry name" value="WD40_repeat_dom_sf"/>
</dbReference>
<proteinExistence type="predicted"/>
<dbReference type="SUPFAM" id="SSF50978">
    <property type="entry name" value="WD40 repeat-like"/>
    <property type="match status" value="1"/>
</dbReference>
<dbReference type="InterPro" id="IPR015943">
    <property type="entry name" value="WD40/YVTN_repeat-like_dom_sf"/>
</dbReference>
<dbReference type="Gene3D" id="3.10.20.870">
    <property type="entry name" value="PFU (PLAA family ubiquitin binding), C-terminal domain"/>
    <property type="match status" value="1"/>
</dbReference>
<keyword evidence="4" id="KW-1185">Reference proteome</keyword>
<dbReference type="InterPro" id="IPR015155">
    <property type="entry name" value="PFU"/>
</dbReference>
<accession>A0AA86QPH3</accession>
<dbReference type="InterPro" id="IPR038122">
    <property type="entry name" value="PFU_sf"/>
</dbReference>
<evidence type="ECO:0000313" key="3">
    <source>
        <dbReference type="EMBL" id="CAL6026105.1"/>
    </source>
</evidence>
<feature type="domain" description="PFU" evidence="1">
    <location>
        <begin position="345"/>
        <end position="449"/>
    </location>
</feature>
<dbReference type="Gene3D" id="2.130.10.10">
    <property type="entry name" value="YVTN repeat-like/Quinoprotein amine dehydrogenase"/>
    <property type="match status" value="2"/>
</dbReference>
<evidence type="ECO:0000313" key="2">
    <source>
        <dbReference type="EMBL" id="CAI9956869.1"/>
    </source>
</evidence>
<comment type="caution">
    <text evidence="2">The sequence shown here is derived from an EMBL/GenBank/DDBJ whole genome shotgun (WGS) entry which is preliminary data.</text>
</comment>
<dbReference type="EMBL" id="CAXDID020000101">
    <property type="protein sequence ID" value="CAL6026105.1"/>
    <property type="molecule type" value="Genomic_DNA"/>
</dbReference>
<name>A0AA86QPH3_9EUKA</name>
<dbReference type="PROSITE" id="PS51394">
    <property type="entry name" value="PFU"/>
    <property type="match status" value="1"/>
</dbReference>
<dbReference type="AlphaFoldDB" id="A0AA86QPH3"/>